<accession>A0A2Z7C533</accession>
<proteinExistence type="predicted"/>
<dbReference type="Proteomes" id="UP000250235">
    <property type="component" value="Unassembled WGS sequence"/>
</dbReference>
<evidence type="ECO:0000313" key="1">
    <source>
        <dbReference type="EMBL" id="KZV41932.1"/>
    </source>
</evidence>
<name>A0A2Z7C533_9LAMI</name>
<reference evidence="1 2" key="1">
    <citation type="journal article" date="2015" name="Proc. Natl. Acad. Sci. U.S.A.">
        <title>The resurrection genome of Boea hygrometrica: A blueprint for survival of dehydration.</title>
        <authorList>
            <person name="Xiao L."/>
            <person name="Yang G."/>
            <person name="Zhang L."/>
            <person name="Yang X."/>
            <person name="Zhao S."/>
            <person name="Ji Z."/>
            <person name="Zhou Q."/>
            <person name="Hu M."/>
            <person name="Wang Y."/>
            <person name="Chen M."/>
            <person name="Xu Y."/>
            <person name="Jin H."/>
            <person name="Xiao X."/>
            <person name="Hu G."/>
            <person name="Bao F."/>
            <person name="Hu Y."/>
            <person name="Wan P."/>
            <person name="Li L."/>
            <person name="Deng X."/>
            <person name="Kuang T."/>
            <person name="Xiang C."/>
            <person name="Zhu J.K."/>
            <person name="Oliver M.J."/>
            <person name="He Y."/>
        </authorList>
    </citation>
    <scope>NUCLEOTIDE SEQUENCE [LARGE SCALE GENOMIC DNA]</scope>
    <source>
        <strain evidence="2">cv. XS01</strain>
    </source>
</reference>
<protein>
    <submittedName>
        <fullName evidence="1">Uncharacterized protein</fullName>
    </submittedName>
</protein>
<gene>
    <name evidence="1" type="ORF">F511_24466</name>
</gene>
<dbReference type="AlphaFoldDB" id="A0A2Z7C533"/>
<sequence length="86" mass="9891">MLTHGPNSLTLMNTVDHKRVPPDLTGNIISGGDRYNLDFDEHKTCYYVSNDLTEARRLSNEPDEVTVAEQIRRELQDVEEMSKLEQ</sequence>
<dbReference type="EMBL" id="KQ999327">
    <property type="protein sequence ID" value="KZV41932.1"/>
    <property type="molecule type" value="Genomic_DNA"/>
</dbReference>
<organism evidence="1 2">
    <name type="scientific">Dorcoceras hygrometricum</name>
    <dbReference type="NCBI Taxonomy" id="472368"/>
    <lineage>
        <taxon>Eukaryota</taxon>
        <taxon>Viridiplantae</taxon>
        <taxon>Streptophyta</taxon>
        <taxon>Embryophyta</taxon>
        <taxon>Tracheophyta</taxon>
        <taxon>Spermatophyta</taxon>
        <taxon>Magnoliopsida</taxon>
        <taxon>eudicotyledons</taxon>
        <taxon>Gunneridae</taxon>
        <taxon>Pentapetalae</taxon>
        <taxon>asterids</taxon>
        <taxon>lamiids</taxon>
        <taxon>Lamiales</taxon>
        <taxon>Gesneriaceae</taxon>
        <taxon>Didymocarpoideae</taxon>
        <taxon>Trichosporeae</taxon>
        <taxon>Loxocarpinae</taxon>
        <taxon>Dorcoceras</taxon>
    </lineage>
</organism>
<evidence type="ECO:0000313" key="2">
    <source>
        <dbReference type="Proteomes" id="UP000250235"/>
    </source>
</evidence>
<keyword evidence="2" id="KW-1185">Reference proteome</keyword>